<feature type="compositionally biased region" description="Basic and acidic residues" evidence="1">
    <location>
        <begin position="515"/>
        <end position="542"/>
    </location>
</feature>
<keyword evidence="4" id="KW-1185">Reference proteome</keyword>
<proteinExistence type="predicted"/>
<dbReference type="GO" id="GO:0003723">
    <property type="term" value="F:RNA binding"/>
    <property type="evidence" value="ECO:0007669"/>
    <property type="project" value="InterPro"/>
</dbReference>
<dbReference type="Pfam" id="PF11955">
    <property type="entry name" value="PORR"/>
    <property type="match status" value="1"/>
</dbReference>
<feature type="compositionally biased region" description="Basic and acidic residues" evidence="1">
    <location>
        <begin position="609"/>
        <end position="628"/>
    </location>
</feature>
<organism evidence="3 4">
    <name type="scientific">Capsicum baccatum</name>
    <name type="common">Peruvian pepper</name>
    <dbReference type="NCBI Taxonomy" id="33114"/>
    <lineage>
        <taxon>Eukaryota</taxon>
        <taxon>Viridiplantae</taxon>
        <taxon>Streptophyta</taxon>
        <taxon>Embryophyta</taxon>
        <taxon>Tracheophyta</taxon>
        <taxon>Spermatophyta</taxon>
        <taxon>Magnoliopsida</taxon>
        <taxon>eudicotyledons</taxon>
        <taxon>Gunneridae</taxon>
        <taxon>Pentapetalae</taxon>
        <taxon>asterids</taxon>
        <taxon>lamiids</taxon>
        <taxon>Solanales</taxon>
        <taxon>Solanaceae</taxon>
        <taxon>Solanoideae</taxon>
        <taxon>Capsiceae</taxon>
        <taxon>Capsicum</taxon>
    </lineage>
</organism>
<feature type="compositionally biased region" description="Basic and acidic residues" evidence="1">
    <location>
        <begin position="474"/>
        <end position="503"/>
    </location>
</feature>
<evidence type="ECO:0000313" key="4">
    <source>
        <dbReference type="Proteomes" id="UP000224567"/>
    </source>
</evidence>
<dbReference type="EMBL" id="MLFT02000071">
    <property type="protein sequence ID" value="PHT29898.1"/>
    <property type="molecule type" value="Genomic_DNA"/>
</dbReference>
<comment type="caution">
    <text evidence="3">The sequence shown here is derived from an EMBL/GenBank/DDBJ whole genome shotgun (WGS) entry which is preliminary data.</text>
</comment>
<evidence type="ECO:0000259" key="2">
    <source>
        <dbReference type="Pfam" id="PF11955"/>
    </source>
</evidence>
<dbReference type="InterPro" id="IPR045040">
    <property type="entry name" value="PORR_fam"/>
</dbReference>
<sequence>MHFLRRIPHHQYHLGQQWRTLFDDAAALSIKHVRDRGLDHAVEREKNLKPLLKIKNLIRSEPSKSIPLNIITQSKDSLQIPSRPIEFIRKYPSIFEEFFPASVAIHPHIKLKPEILRIDSDEELFYQSVSYKKDVADRLLKLLMISKINKIPLYVIDKLKWDLGLCDNYVKNIVPEYPDYFRVNNESMLELVCWSHELAVSFLQKQAMKCGTESEDIVVKFDLKYSNGFEMDNKYKKWVDEWQKLPYISPYENAKYFPSKSDEADKWAVIILHEILSLCVGKKAEKDNLLLIGECLGLRSRFKRALMLHPGIFYVSSKVPGTHTVVLKEGYKRGMLIQKNSLMELRFKYVFLMNKVMEDKRSKDMQHKGSHDVKEGYATETDADMEEDDDEDDGDSDVHNDYHDDEMDNDARDVKHSQRLNLRTRVDDGKPSRNLNSMTRDVDRKPSRILNSGTRDYDRKNSATSPRLSSGRNRSRDVERASRGEENNGEQDARTRYEDKRSSNTDVGRTSRRSPLREQNDGEHDAQTRYEDRRSSNRDVERKSRRLSWRAENNHEQDAQTRCEDRKLPINSSKTSARRSSNKTNERTSRSSRRSESNDNQYAHRRSSNKFDLRRNRGTSEQRRNSTP</sequence>
<evidence type="ECO:0000256" key="1">
    <source>
        <dbReference type="SAM" id="MobiDB-lite"/>
    </source>
</evidence>
<name>A0A2G2VAG1_CAPBA</name>
<dbReference type="OrthoDB" id="1892230at2759"/>
<accession>A0A2G2VAG1</accession>
<evidence type="ECO:0000313" key="3">
    <source>
        <dbReference type="EMBL" id="PHT29898.1"/>
    </source>
</evidence>
<feature type="compositionally biased region" description="Polar residues" evidence="1">
    <location>
        <begin position="462"/>
        <end position="472"/>
    </location>
</feature>
<feature type="region of interest" description="Disordered" evidence="1">
    <location>
        <begin position="361"/>
        <end position="628"/>
    </location>
</feature>
<feature type="compositionally biased region" description="Basic and acidic residues" evidence="1">
    <location>
        <begin position="361"/>
        <end position="377"/>
    </location>
</feature>
<reference evidence="4" key="2">
    <citation type="journal article" date="2017" name="J. Anim. Genet.">
        <title>Multiple reference genome sequences of hot pepper reveal the massive evolution of plant disease resistance genes by retroduplication.</title>
        <authorList>
            <person name="Kim S."/>
            <person name="Park J."/>
            <person name="Yeom S.-I."/>
            <person name="Kim Y.-M."/>
            <person name="Seo E."/>
            <person name="Kim K.-T."/>
            <person name="Kim M.-S."/>
            <person name="Lee J.M."/>
            <person name="Cheong K."/>
            <person name="Shin H.-S."/>
            <person name="Kim S.-B."/>
            <person name="Han K."/>
            <person name="Lee J."/>
            <person name="Park M."/>
            <person name="Lee H.-A."/>
            <person name="Lee H.-Y."/>
            <person name="Lee Y."/>
            <person name="Oh S."/>
            <person name="Lee J.H."/>
            <person name="Choi E."/>
            <person name="Choi E."/>
            <person name="Lee S.E."/>
            <person name="Jeon J."/>
            <person name="Kim H."/>
            <person name="Choi G."/>
            <person name="Song H."/>
            <person name="Lee J."/>
            <person name="Lee S.-C."/>
            <person name="Kwon J.-K."/>
            <person name="Lee H.-Y."/>
            <person name="Koo N."/>
            <person name="Hong Y."/>
            <person name="Kim R.W."/>
            <person name="Kang W.-H."/>
            <person name="Huh J.H."/>
            <person name="Kang B.-C."/>
            <person name="Yang T.-J."/>
            <person name="Lee Y.-H."/>
            <person name="Bennetzen J.L."/>
            <person name="Choi D."/>
        </authorList>
    </citation>
    <scope>NUCLEOTIDE SEQUENCE [LARGE SCALE GENOMIC DNA]</scope>
    <source>
        <strain evidence="4">cv. PBC81</strain>
    </source>
</reference>
<feature type="compositionally biased region" description="Acidic residues" evidence="1">
    <location>
        <begin position="381"/>
        <end position="395"/>
    </location>
</feature>
<protein>
    <recommendedName>
        <fullName evidence="2">PORR domain-containing protein</fullName>
    </recommendedName>
</protein>
<dbReference type="InterPro" id="IPR021099">
    <property type="entry name" value="PORR_domain"/>
</dbReference>
<feature type="compositionally biased region" description="Basic and acidic residues" evidence="1">
    <location>
        <begin position="552"/>
        <end position="568"/>
    </location>
</feature>
<gene>
    <name evidence="3" type="ORF">CQW23_30527</name>
</gene>
<dbReference type="STRING" id="33114.A0A2G2VAG1"/>
<dbReference type="PANTHER" id="PTHR31476">
    <property type="entry name" value="PROTEIN WHAT'S THIS FACTOR 1 HOMOLOG, CHLOROPLASTIC"/>
    <property type="match status" value="1"/>
</dbReference>
<dbReference type="PANTHER" id="PTHR31476:SF16">
    <property type="entry name" value="F14O23.23 PROTEIN"/>
    <property type="match status" value="1"/>
</dbReference>
<dbReference type="AlphaFoldDB" id="A0A2G2VAG1"/>
<feature type="domain" description="PORR" evidence="2">
    <location>
        <begin position="33"/>
        <end position="355"/>
    </location>
</feature>
<feature type="compositionally biased region" description="Basic and acidic residues" evidence="1">
    <location>
        <begin position="584"/>
        <end position="597"/>
    </location>
</feature>
<dbReference type="Proteomes" id="UP000224567">
    <property type="component" value="Unassembled WGS sequence"/>
</dbReference>
<reference evidence="3 4" key="1">
    <citation type="journal article" date="2017" name="Genome Biol.">
        <title>New reference genome sequences of hot pepper reveal the massive evolution of plant disease-resistance genes by retroduplication.</title>
        <authorList>
            <person name="Kim S."/>
            <person name="Park J."/>
            <person name="Yeom S.I."/>
            <person name="Kim Y.M."/>
            <person name="Seo E."/>
            <person name="Kim K.T."/>
            <person name="Kim M.S."/>
            <person name="Lee J.M."/>
            <person name="Cheong K."/>
            <person name="Shin H.S."/>
            <person name="Kim S.B."/>
            <person name="Han K."/>
            <person name="Lee J."/>
            <person name="Park M."/>
            <person name="Lee H.A."/>
            <person name="Lee H.Y."/>
            <person name="Lee Y."/>
            <person name="Oh S."/>
            <person name="Lee J.H."/>
            <person name="Choi E."/>
            <person name="Choi E."/>
            <person name="Lee S.E."/>
            <person name="Jeon J."/>
            <person name="Kim H."/>
            <person name="Choi G."/>
            <person name="Song H."/>
            <person name="Lee J."/>
            <person name="Lee S.C."/>
            <person name="Kwon J.K."/>
            <person name="Lee H.Y."/>
            <person name="Koo N."/>
            <person name="Hong Y."/>
            <person name="Kim R.W."/>
            <person name="Kang W.H."/>
            <person name="Huh J.H."/>
            <person name="Kang B.C."/>
            <person name="Yang T.J."/>
            <person name="Lee Y.H."/>
            <person name="Bennetzen J.L."/>
            <person name="Choi D."/>
        </authorList>
    </citation>
    <scope>NUCLEOTIDE SEQUENCE [LARGE SCALE GENOMIC DNA]</scope>
    <source>
        <strain evidence="4">cv. PBC81</strain>
    </source>
</reference>